<protein>
    <recommendedName>
        <fullName evidence="3">DUF4145 domain-containing protein</fullName>
    </recommendedName>
</protein>
<organism evidence="1 2">
    <name type="scientific">Weissella cibaria</name>
    <dbReference type="NCBI Taxonomy" id="137591"/>
    <lineage>
        <taxon>Bacteria</taxon>
        <taxon>Bacillati</taxon>
        <taxon>Bacillota</taxon>
        <taxon>Bacilli</taxon>
        <taxon>Lactobacillales</taxon>
        <taxon>Lactobacillaceae</taxon>
        <taxon>Weissella</taxon>
    </lineage>
</organism>
<accession>A0A9Q8N8N5</accession>
<evidence type="ECO:0000313" key="2">
    <source>
        <dbReference type="Proteomes" id="UP000320012"/>
    </source>
</evidence>
<dbReference type="AlphaFoldDB" id="A0A9Q8N8N5"/>
<sequence length="161" mass="18393">MVQEFVAVSYESSNRVNYNYAPSIDNVPDILKAKFPEFYAAYTEAREVESDGHMRSAGMSYRFSLETLIKDYAKSRWPDKSDNIDSLMMGSIIKNYFNSADDPLHHLFTASAWLGNDQTHTIPKHPDKGLNEFKEFLQATQFIIAGQLHSELAQKFIEEGN</sequence>
<comment type="caution">
    <text evidence="1">The sequence shown here is derived from an EMBL/GenBank/DDBJ whole genome shotgun (WGS) entry which is preliminary data.</text>
</comment>
<dbReference type="EMBL" id="VNHC01000002">
    <property type="protein sequence ID" value="TVV27238.1"/>
    <property type="molecule type" value="Genomic_DNA"/>
</dbReference>
<name>A0A9Q8N8N5_9LACO</name>
<evidence type="ECO:0008006" key="3">
    <source>
        <dbReference type="Google" id="ProtNLM"/>
    </source>
</evidence>
<evidence type="ECO:0000313" key="1">
    <source>
        <dbReference type="EMBL" id="TVV27238.1"/>
    </source>
</evidence>
<reference evidence="1 2" key="1">
    <citation type="submission" date="2019-07" db="EMBL/GenBank/DDBJ databases">
        <title>Genome sequence of Weissella cibaria GK1.</title>
        <authorList>
            <person name="Choi H.-J."/>
        </authorList>
    </citation>
    <scope>NUCLEOTIDE SEQUENCE [LARGE SCALE GENOMIC DNA]</scope>
    <source>
        <strain evidence="1 2">GK1</strain>
    </source>
</reference>
<dbReference type="RefSeq" id="WP_186435451.1">
    <property type="nucleotide sequence ID" value="NZ_VNHC01000002.1"/>
</dbReference>
<dbReference type="Proteomes" id="UP000320012">
    <property type="component" value="Unassembled WGS sequence"/>
</dbReference>
<proteinExistence type="predicted"/>
<gene>
    <name evidence="1" type="ORF">FO435_04785</name>
</gene>